<dbReference type="Proteomes" id="UP000634136">
    <property type="component" value="Unassembled WGS sequence"/>
</dbReference>
<keyword evidence="3" id="KW-1185">Reference proteome</keyword>
<organism evidence="2 3">
    <name type="scientific">Senna tora</name>
    <dbReference type="NCBI Taxonomy" id="362788"/>
    <lineage>
        <taxon>Eukaryota</taxon>
        <taxon>Viridiplantae</taxon>
        <taxon>Streptophyta</taxon>
        <taxon>Embryophyta</taxon>
        <taxon>Tracheophyta</taxon>
        <taxon>Spermatophyta</taxon>
        <taxon>Magnoliopsida</taxon>
        <taxon>eudicotyledons</taxon>
        <taxon>Gunneridae</taxon>
        <taxon>Pentapetalae</taxon>
        <taxon>rosids</taxon>
        <taxon>fabids</taxon>
        <taxon>Fabales</taxon>
        <taxon>Fabaceae</taxon>
        <taxon>Caesalpinioideae</taxon>
        <taxon>Cassia clade</taxon>
        <taxon>Senna</taxon>
    </lineage>
</organism>
<evidence type="ECO:0000256" key="1">
    <source>
        <dbReference type="SAM" id="MobiDB-lite"/>
    </source>
</evidence>
<feature type="region of interest" description="Disordered" evidence="1">
    <location>
        <begin position="49"/>
        <end position="77"/>
    </location>
</feature>
<feature type="compositionally biased region" description="Polar residues" evidence="1">
    <location>
        <begin position="49"/>
        <end position="58"/>
    </location>
</feature>
<evidence type="ECO:0000313" key="3">
    <source>
        <dbReference type="Proteomes" id="UP000634136"/>
    </source>
</evidence>
<reference evidence="2" key="1">
    <citation type="submission" date="2020-09" db="EMBL/GenBank/DDBJ databases">
        <title>Genome-Enabled Discovery of Anthraquinone Biosynthesis in Senna tora.</title>
        <authorList>
            <person name="Kang S.-H."/>
            <person name="Pandey R.P."/>
            <person name="Lee C.-M."/>
            <person name="Sim J.-S."/>
            <person name="Jeong J.-T."/>
            <person name="Choi B.-S."/>
            <person name="Jung M."/>
            <person name="Ginzburg D."/>
            <person name="Zhao K."/>
            <person name="Won S.Y."/>
            <person name="Oh T.-J."/>
            <person name="Yu Y."/>
            <person name="Kim N.-H."/>
            <person name="Lee O.R."/>
            <person name="Lee T.-H."/>
            <person name="Bashyal P."/>
            <person name="Kim T.-S."/>
            <person name="Lee W.-H."/>
            <person name="Kawkins C."/>
            <person name="Kim C.-K."/>
            <person name="Kim J.S."/>
            <person name="Ahn B.O."/>
            <person name="Rhee S.Y."/>
            <person name="Sohng J.K."/>
        </authorList>
    </citation>
    <scope>NUCLEOTIDE SEQUENCE</scope>
    <source>
        <tissue evidence="2">Leaf</tissue>
    </source>
</reference>
<sequence length="254" mass="27677">MSDNNSYFELQPNHFHAASSSSDWSSDSSADNHDNFHHNAFDLHQLQNFNASPENGSVPSVGDNLALHGGHDVSTVHNQNETLSGNVLNQSSQPLDGGPVVQLAELFTPAKGKNEIGTEALNDLDNTNPQVEAGGVITDGTLMDMTQSLQDLLCYENSEDFDVDVDDEVNGDEPLDQDFPSTDDDMDIESPLDMSPSQNVCPNYMDCDTPVFQGHCGPGPLPEWAKKRTTDTVHHSKSKLMDIDEVSLSSIFNL</sequence>
<accession>A0A834SCN1</accession>
<dbReference type="AlphaFoldDB" id="A0A834SCN1"/>
<dbReference type="EMBL" id="JAAIUW010000208">
    <property type="protein sequence ID" value="KAF7800712.1"/>
    <property type="molecule type" value="Genomic_DNA"/>
</dbReference>
<evidence type="ECO:0000313" key="2">
    <source>
        <dbReference type="EMBL" id="KAF7800712.1"/>
    </source>
</evidence>
<protein>
    <submittedName>
        <fullName evidence="2">Uncharacterized protein</fullName>
    </submittedName>
</protein>
<proteinExistence type="predicted"/>
<comment type="caution">
    <text evidence="2">The sequence shown here is derived from an EMBL/GenBank/DDBJ whole genome shotgun (WGS) entry which is preliminary data.</text>
</comment>
<gene>
    <name evidence="2" type="ORF">G2W53_044794</name>
</gene>
<name>A0A834SCN1_9FABA</name>